<organism evidence="3 4">
    <name type="scientific">Phytophthora rubi</name>
    <dbReference type="NCBI Taxonomy" id="129364"/>
    <lineage>
        <taxon>Eukaryota</taxon>
        <taxon>Sar</taxon>
        <taxon>Stramenopiles</taxon>
        <taxon>Oomycota</taxon>
        <taxon>Peronosporomycetes</taxon>
        <taxon>Peronosporales</taxon>
        <taxon>Peronosporaceae</taxon>
        <taxon>Phytophthora</taxon>
    </lineage>
</organism>
<dbReference type="Proteomes" id="UP000429607">
    <property type="component" value="Unassembled WGS sequence"/>
</dbReference>
<reference evidence="3 4" key="1">
    <citation type="submission" date="2018-09" db="EMBL/GenBank/DDBJ databases">
        <title>Genomic investigation of the strawberry pathogen Phytophthora fragariae indicates pathogenicity is determined by transcriptional variation in three key races.</title>
        <authorList>
            <person name="Adams T.M."/>
            <person name="Armitage A.D."/>
            <person name="Sobczyk M.K."/>
            <person name="Bates H.J."/>
            <person name="Dunwell J.M."/>
            <person name="Nellist C.F."/>
            <person name="Harrison R.J."/>
        </authorList>
    </citation>
    <scope>NUCLEOTIDE SEQUENCE [LARGE SCALE GENOMIC DNA]</scope>
    <source>
        <strain evidence="3 4">SCRP249</strain>
    </source>
</reference>
<dbReference type="EMBL" id="QXFV01001039">
    <property type="protein sequence ID" value="KAE9017156.1"/>
    <property type="molecule type" value="Genomic_DNA"/>
</dbReference>
<name>A0A6A3LCK0_9STRA</name>
<evidence type="ECO:0000256" key="2">
    <source>
        <dbReference type="SAM" id="SignalP"/>
    </source>
</evidence>
<evidence type="ECO:0000313" key="4">
    <source>
        <dbReference type="Proteomes" id="UP000429607"/>
    </source>
</evidence>
<proteinExistence type="predicted"/>
<protein>
    <recommendedName>
        <fullName evidence="5">Secreted protein</fullName>
    </recommendedName>
</protein>
<gene>
    <name evidence="3" type="ORF">PR001_g14474</name>
</gene>
<feature type="region of interest" description="Disordered" evidence="1">
    <location>
        <begin position="43"/>
        <end position="69"/>
    </location>
</feature>
<evidence type="ECO:0008006" key="5">
    <source>
        <dbReference type="Google" id="ProtNLM"/>
    </source>
</evidence>
<accession>A0A6A3LCK0</accession>
<keyword evidence="2" id="KW-0732">Signal</keyword>
<evidence type="ECO:0000256" key="1">
    <source>
        <dbReference type="SAM" id="MobiDB-lite"/>
    </source>
</evidence>
<dbReference type="AlphaFoldDB" id="A0A6A3LCK0"/>
<sequence length="69" mass="7796">MFGPLSTKFTAFWWFTILQLYTETATYGCNIKCTTNYANSLAKSSSSRRPVIRKRDGTNNPGRPGKQKS</sequence>
<feature type="signal peptide" evidence="2">
    <location>
        <begin position="1"/>
        <end position="26"/>
    </location>
</feature>
<comment type="caution">
    <text evidence="3">The sequence shown here is derived from an EMBL/GenBank/DDBJ whole genome shotgun (WGS) entry which is preliminary data.</text>
</comment>
<evidence type="ECO:0000313" key="3">
    <source>
        <dbReference type="EMBL" id="KAE9017156.1"/>
    </source>
</evidence>
<feature type="chain" id="PRO_5025346797" description="Secreted protein" evidence="2">
    <location>
        <begin position="27"/>
        <end position="69"/>
    </location>
</feature>